<keyword evidence="3" id="KW-0418">Kinase</keyword>
<dbReference type="Proteomes" id="UP000031982">
    <property type="component" value="Unassembled WGS sequence"/>
</dbReference>
<dbReference type="Pfam" id="PF04265">
    <property type="entry name" value="TPK_B1_binding"/>
    <property type="match status" value="1"/>
</dbReference>
<evidence type="ECO:0000256" key="1">
    <source>
        <dbReference type="ARBA" id="ARBA00022679"/>
    </source>
</evidence>
<protein>
    <recommendedName>
        <fullName evidence="5">Thiamine diphosphokinase</fullName>
        <ecNumber evidence="5">2.7.6.2</ecNumber>
    </recommendedName>
</protein>
<dbReference type="EMBL" id="JXLP01000001">
    <property type="protein sequence ID" value="KIL80532.1"/>
    <property type="molecule type" value="Genomic_DNA"/>
</dbReference>
<dbReference type="InterPro" id="IPR007373">
    <property type="entry name" value="Thiamin_PyroPKinase_B1-bd"/>
</dbReference>
<keyword evidence="4" id="KW-0067">ATP-binding</keyword>
<dbReference type="PANTHER" id="PTHR41299">
    <property type="entry name" value="THIAMINE PYROPHOSPHOKINASE"/>
    <property type="match status" value="1"/>
</dbReference>
<dbReference type="CDD" id="cd07995">
    <property type="entry name" value="TPK"/>
    <property type="match status" value="1"/>
</dbReference>
<sequence length="217" mass="24252">MRVIIAAGGPEKELPDMNAFDEGDVYWIGVDRGTVYLLNRGITPQAAFGDFDSVSKEEWNYIQQEVKSIHTFPAEKDETDLELALQWSLSLHPKQLTVLGATGGRLDHFFGTVSLLANKKVVSGDLEVEVVDRLNRLSVCHGPVRRKVWQDPAYKYFSFFPVTKEVKGLTLEGFKYPLSDHTVQLGSTLYVSNELEGESGTFSFTDGILMVIRSSDD</sequence>
<organism evidence="7 8">
    <name type="scientific">Bacillus badius</name>
    <dbReference type="NCBI Taxonomy" id="1455"/>
    <lineage>
        <taxon>Bacteria</taxon>
        <taxon>Bacillati</taxon>
        <taxon>Bacillota</taxon>
        <taxon>Bacilli</taxon>
        <taxon>Bacillales</taxon>
        <taxon>Bacillaceae</taxon>
        <taxon>Pseudobacillus</taxon>
    </lineage>
</organism>
<evidence type="ECO:0000259" key="6">
    <source>
        <dbReference type="SMART" id="SM00983"/>
    </source>
</evidence>
<dbReference type="PANTHER" id="PTHR41299:SF1">
    <property type="entry name" value="THIAMINE PYROPHOSPHOKINASE"/>
    <property type="match status" value="1"/>
</dbReference>
<evidence type="ECO:0000313" key="8">
    <source>
        <dbReference type="Proteomes" id="UP000031982"/>
    </source>
</evidence>
<feature type="domain" description="Thiamin pyrophosphokinase thiamin-binding" evidence="6">
    <location>
        <begin position="124"/>
        <end position="210"/>
    </location>
</feature>
<evidence type="ECO:0000256" key="5">
    <source>
        <dbReference type="NCBIfam" id="TIGR01378"/>
    </source>
</evidence>
<keyword evidence="1" id="KW-0808">Transferase</keyword>
<dbReference type="SUPFAM" id="SSF63862">
    <property type="entry name" value="Thiamin pyrophosphokinase, substrate-binding domain"/>
    <property type="match status" value="1"/>
</dbReference>
<reference evidence="7 8" key="1">
    <citation type="submission" date="2015-01" db="EMBL/GenBank/DDBJ databases">
        <title>Genome Assembly of Bacillus badius MTCC 1458.</title>
        <authorList>
            <person name="Verma A."/>
            <person name="Khatri I."/>
            <person name="Mual P."/>
            <person name="Subramanian S."/>
            <person name="Krishnamurthi S."/>
        </authorList>
    </citation>
    <scope>NUCLEOTIDE SEQUENCE [LARGE SCALE GENOMIC DNA]</scope>
    <source>
        <strain evidence="7 8">MTCC 1458</strain>
    </source>
</reference>
<accession>A0ABR5B0Q1</accession>
<evidence type="ECO:0000256" key="4">
    <source>
        <dbReference type="ARBA" id="ARBA00022840"/>
    </source>
</evidence>
<keyword evidence="2" id="KW-0547">Nucleotide-binding</keyword>
<dbReference type="Gene3D" id="3.40.50.10240">
    <property type="entry name" value="Thiamin pyrophosphokinase, catalytic domain"/>
    <property type="match status" value="1"/>
</dbReference>
<dbReference type="InterPro" id="IPR007371">
    <property type="entry name" value="TPK_catalytic"/>
</dbReference>
<dbReference type="InterPro" id="IPR036371">
    <property type="entry name" value="TPK_B1-bd_sf"/>
</dbReference>
<evidence type="ECO:0000256" key="2">
    <source>
        <dbReference type="ARBA" id="ARBA00022741"/>
    </source>
</evidence>
<comment type="caution">
    <text evidence="7">The sequence shown here is derived from an EMBL/GenBank/DDBJ whole genome shotgun (WGS) entry which is preliminary data.</text>
</comment>
<name>A0ABR5B0Q1_BACBA</name>
<gene>
    <name evidence="7" type="ORF">SD77_0380</name>
</gene>
<proteinExistence type="predicted"/>
<dbReference type="SMART" id="SM00983">
    <property type="entry name" value="TPK_B1_binding"/>
    <property type="match status" value="1"/>
</dbReference>
<dbReference type="InterPro" id="IPR036759">
    <property type="entry name" value="TPK_catalytic_sf"/>
</dbReference>
<dbReference type="InterPro" id="IPR053149">
    <property type="entry name" value="TPK"/>
</dbReference>
<evidence type="ECO:0000313" key="7">
    <source>
        <dbReference type="EMBL" id="KIL80532.1"/>
    </source>
</evidence>
<dbReference type="RefSeq" id="WP_041099902.1">
    <property type="nucleotide sequence ID" value="NZ_JARTHD010000013.1"/>
</dbReference>
<dbReference type="EC" id="2.7.6.2" evidence="5"/>
<dbReference type="SUPFAM" id="SSF63999">
    <property type="entry name" value="Thiamin pyrophosphokinase, catalytic domain"/>
    <property type="match status" value="1"/>
</dbReference>
<keyword evidence="8" id="KW-1185">Reference proteome</keyword>
<dbReference type="NCBIfam" id="TIGR01378">
    <property type="entry name" value="thi_PPkinase"/>
    <property type="match status" value="1"/>
</dbReference>
<evidence type="ECO:0000256" key="3">
    <source>
        <dbReference type="ARBA" id="ARBA00022777"/>
    </source>
</evidence>
<dbReference type="Pfam" id="PF04263">
    <property type="entry name" value="TPK_catalytic"/>
    <property type="match status" value="1"/>
</dbReference>
<dbReference type="InterPro" id="IPR006282">
    <property type="entry name" value="Thi_PPkinase"/>
</dbReference>